<reference evidence="2 3" key="1">
    <citation type="journal article" date="2019" name="Int. J. Syst. Evol. Microbiol.">
        <title>The Global Catalogue of Microorganisms (GCM) 10K type strain sequencing project: providing services to taxonomists for standard genome sequencing and annotation.</title>
        <authorList>
            <consortium name="The Broad Institute Genomics Platform"/>
            <consortium name="The Broad Institute Genome Sequencing Center for Infectious Disease"/>
            <person name="Wu L."/>
            <person name="Ma J."/>
        </authorList>
    </citation>
    <scope>NUCLEOTIDE SEQUENCE [LARGE SCALE GENOMIC DNA]</scope>
    <source>
        <strain evidence="2 3">JCM 3146</strain>
    </source>
</reference>
<accession>A0ABN0VQY5</accession>
<dbReference type="NCBIfam" id="TIGR03965">
    <property type="entry name" value="mycofact_glyco"/>
    <property type="match status" value="1"/>
</dbReference>
<evidence type="ECO:0000259" key="1">
    <source>
        <dbReference type="Pfam" id="PF00535"/>
    </source>
</evidence>
<dbReference type="RefSeq" id="WP_252809584.1">
    <property type="nucleotide sequence ID" value="NZ_BAAABM010000002.1"/>
</dbReference>
<feature type="domain" description="Glycosyltransferase 2-like" evidence="1">
    <location>
        <begin position="82"/>
        <end position="231"/>
    </location>
</feature>
<gene>
    <name evidence="2" type="primary">mftF</name>
    <name evidence="2" type="ORF">GCM10010151_01320</name>
</gene>
<dbReference type="Gene3D" id="3.90.550.10">
    <property type="entry name" value="Spore Coat Polysaccharide Biosynthesis Protein SpsA, Chain A"/>
    <property type="match status" value="1"/>
</dbReference>
<evidence type="ECO:0000313" key="2">
    <source>
        <dbReference type="EMBL" id="GAA0314998.1"/>
    </source>
</evidence>
<dbReference type="SUPFAM" id="SSF53448">
    <property type="entry name" value="Nucleotide-diphospho-sugar transferases"/>
    <property type="match status" value="1"/>
</dbReference>
<comment type="caution">
    <text evidence="2">The sequence shown here is derived from an EMBL/GenBank/DDBJ whole genome shotgun (WGS) entry which is preliminary data.</text>
</comment>
<dbReference type="Proteomes" id="UP001501822">
    <property type="component" value="Unassembled WGS sequence"/>
</dbReference>
<organism evidence="2 3">
    <name type="scientific">Actinoallomurus spadix</name>
    <dbReference type="NCBI Taxonomy" id="79912"/>
    <lineage>
        <taxon>Bacteria</taxon>
        <taxon>Bacillati</taxon>
        <taxon>Actinomycetota</taxon>
        <taxon>Actinomycetes</taxon>
        <taxon>Streptosporangiales</taxon>
        <taxon>Thermomonosporaceae</taxon>
        <taxon>Actinoallomurus</taxon>
    </lineage>
</organism>
<dbReference type="PANTHER" id="PTHR43646">
    <property type="entry name" value="GLYCOSYLTRANSFERASE"/>
    <property type="match status" value="1"/>
</dbReference>
<keyword evidence="3" id="KW-1185">Reference proteome</keyword>
<dbReference type="EMBL" id="BAAABM010000002">
    <property type="protein sequence ID" value="GAA0314998.1"/>
    <property type="molecule type" value="Genomic_DNA"/>
</dbReference>
<protein>
    <submittedName>
        <fullName evidence="2">Mycofactocin biosynthesis glycosyltransferase MftF</fullName>
    </submittedName>
</protein>
<dbReference type="InterPro" id="IPR023981">
    <property type="entry name" value="MftF"/>
</dbReference>
<name>A0ABN0VQY5_9ACTN</name>
<dbReference type="InterPro" id="IPR001173">
    <property type="entry name" value="Glyco_trans_2-like"/>
</dbReference>
<evidence type="ECO:0000313" key="3">
    <source>
        <dbReference type="Proteomes" id="UP001501822"/>
    </source>
</evidence>
<proteinExistence type="predicted"/>
<sequence length="455" mass="48898">MATAAEFRLTLDDGIVRMDEGRLLVRTRPLRTLRLSEEESRTLDRWTAGEAITDTGLARRLIDAGVAHPTWASGPFGPADVTVVIPVKDRAGLVAALVPTLGEVADVIVVDDGSRVPIDGARIRHERPRGPAAARNAGWGLAKTELVAFVDSDCSPSPGWLDALLPHFADPKVAAVAPRIASAPGGSLLERYETARSPHDLGRSPGQVRPRSPVGYVSTTVLVVRRSVLSEAGGLSEEMRFGEDLDLVFRLLKQGWKVRYEPASVATHLARRKPHQWVHQRFSYGTTDAPLLTRHPGSMAPLTASPWSVAAWALAGAGRLGLAATVAAGSALLTAHELGELRVPPRRALRVATAGHLSAGRGLVAALTRAWWPGTLAAMIASPRARRLIAATVLTTYADEWRDQRTTLGLVPWCLLRLADDVAYGTGIWAGCLRNRTFAPLIPDLHGAPGLQRRL</sequence>
<dbReference type="InterPro" id="IPR029044">
    <property type="entry name" value="Nucleotide-diphossugar_trans"/>
</dbReference>
<dbReference type="PANTHER" id="PTHR43646:SF6">
    <property type="entry name" value="PRE-MYCOFACTOCIN GLYCOSYLTRANSFERASE"/>
    <property type="match status" value="1"/>
</dbReference>
<dbReference type="Pfam" id="PF00535">
    <property type="entry name" value="Glycos_transf_2"/>
    <property type="match status" value="1"/>
</dbReference>